<dbReference type="RefSeq" id="WP_120383009.1">
    <property type="nucleotide sequence ID" value="NZ_RAXT01000004.1"/>
</dbReference>
<proteinExistence type="predicted"/>
<dbReference type="Proteomes" id="UP000280405">
    <property type="component" value="Unassembled WGS sequence"/>
</dbReference>
<name>A0A3A8F065_9GAMM</name>
<reference evidence="1 2" key="1">
    <citation type="submission" date="2018-09" db="EMBL/GenBank/DDBJ databases">
        <title>The draft genome of Acinetobacter spp. strains.</title>
        <authorList>
            <person name="Qin J."/>
            <person name="Feng Y."/>
            <person name="Zong Z."/>
        </authorList>
    </citation>
    <scope>NUCLEOTIDE SEQUENCE [LARGE SCALE GENOMIC DNA]</scope>
    <source>
        <strain evidence="1 2">WCHAc060115</strain>
    </source>
</reference>
<protein>
    <submittedName>
        <fullName evidence="1">Uncharacterized protein</fullName>
    </submittedName>
</protein>
<gene>
    <name evidence="1" type="ORF">D7V20_03800</name>
</gene>
<dbReference type="EMBL" id="RAXT01000004">
    <property type="protein sequence ID" value="RKG39739.1"/>
    <property type="molecule type" value="Genomic_DNA"/>
</dbReference>
<dbReference type="OrthoDB" id="6708293at2"/>
<organism evidence="1 2">
    <name type="scientific">Acinetobacter rongchengensis</name>
    <dbReference type="NCBI Taxonomy" id="2419601"/>
    <lineage>
        <taxon>Bacteria</taxon>
        <taxon>Pseudomonadati</taxon>
        <taxon>Pseudomonadota</taxon>
        <taxon>Gammaproteobacteria</taxon>
        <taxon>Moraxellales</taxon>
        <taxon>Moraxellaceae</taxon>
        <taxon>Acinetobacter</taxon>
    </lineage>
</organism>
<accession>A0A3A8F065</accession>
<evidence type="ECO:0000313" key="1">
    <source>
        <dbReference type="EMBL" id="RKG39739.1"/>
    </source>
</evidence>
<sequence length="136" mass="14797">MKLTQPLLWAICLIAIPFTGCQTNTTRQVNLDEYLQQFIGSSSAEIQQNLDLKALGYQTAKNVQSSPTELSYTILRPLNIPMAGGNATIGSNAMGAPVIRYDTTAAPTYDINFSCKVTFKLKEGIAQSIQYLGKAC</sequence>
<comment type="caution">
    <text evidence="1">The sequence shown here is derived from an EMBL/GenBank/DDBJ whole genome shotgun (WGS) entry which is preliminary data.</text>
</comment>
<keyword evidence="2" id="KW-1185">Reference proteome</keyword>
<evidence type="ECO:0000313" key="2">
    <source>
        <dbReference type="Proteomes" id="UP000280405"/>
    </source>
</evidence>
<dbReference type="AlphaFoldDB" id="A0A3A8F065"/>